<dbReference type="EMBL" id="HBFC01012873">
    <property type="protein sequence ID" value="CAD8704817.1"/>
    <property type="molecule type" value="Transcribed_RNA"/>
</dbReference>
<sequence length="306" mass="33353">MSTVISSTSRVVPNGAVVRSRSFRVTSSSLSPHGRPTHYARARVCPPAPRTLQMSGRRSSRLMHAVTEPVYGTAPDPKEVDPMGSPPDYEKWYADNVLNEAAMAATSTFPIAPEALIALTKGILATGFTDHRRLAADFKFVAPVVGPLTKDKFLEAFPSFKLGEGFPDAKTNCYAFRVDPFESNRVWYVTKFMGTHTGTLAGSIKPTGIKVESPPQSSSMVFNEAGECTQLTVGYVMDRQIGNTGGMGAVFGILYAIGAGAPFPEMQPYSKSLRYRFFIFLSETIAKLQKFFKRKQFPADPTPSAA</sequence>
<gene>
    <name evidence="1" type="ORF">MANT1106_LOCUS7499</name>
</gene>
<proteinExistence type="predicted"/>
<dbReference type="AlphaFoldDB" id="A0A7S0X5X6"/>
<organism evidence="1">
    <name type="scientific">Mantoniella antarctica</name>
    <dbReference type="NCBI Taxonomy" id="81844"/>
    <lineage>
        <taxon>Eukaryota</taxon>
        <taxon>Viridiplantae</taxon>
        <taxon>Chlorophyta</taxon>
        <taxon>Mamiellophyceae</taxon>
        <taxon>Mamiellales</taxon>
        <taxon>Mamiellaceae</taxon>
        <taxon>Mantoniella</taxon>
    </lineage>
</organism>
<evidence type="ECO:0000313" key="1">
    <source>
        <dbReference type="EMBL" id="CAD8704817.1"/>
    </source>
</evidence>
<name>A0A7S0X5X6_9CHLO</name>
<protein>
    <submittedName>
        <fullName evidence="1">Uncharacterized protein</fullName>
    </submittedName>
</protein>
<dbReference type="Gene3D" id="3.10.450.50">
    <property type="match status" value="1"/>
</dbReference>
<accession>A0A7S0X5X6</accession>
<reference evidence="1" key="1">
    <citation type="submission" date="2021-01" db="EMBL/GenBank/DDBJ databases">
        <authorList>
            <person name="Corre E."/>
            <person name="Pelletier E."/>
            <person name="Niang G."/>
            <person name="Scheremetjew M."/>
            <person name="Finn R."/>
            <person name="Kale V."/>
            <person name="Holt S."/>
            <person name="Cochrane G."/>
            <person name="Meng A."/>
            <person name="Brown T."/>
            <person name="Cohen L."/>
        </authorList>
    </citation>
    <scope>NUCLEOTIDE SEQUENCE</scope>
    <source>
        <strain evidence="1">SL-175</strain>
    </source>
</reference>